<dbReference type="Pfam" id="PF03748">
    <property type="entry name" value="FliL"/>
    <property type="match status" value="1"/>
</dbReference>
<keyword evidence="5 10" id="KW-0145">Chemotaxis</keyword>
<evidence type="ECO:0000256" key="2">
    <source>
        <dbReference type="ARBA" id="ARBA00004162"/>
    </source>
</evidence>
<evidence type="ECO:0000256" key="10">
    <source>
        <dbReference type="RuleBase" id="RU364125"/>
    </source>
</evidence>
<dbReference type="EMBL" id="BSFN01000001">
    <property type="protein sequence ID" value="GLK87601.1"/>
    <property type="molecule type" value="Genomic_DNA"/>
</dbReference>
<dbReference type="GO" id="GO:0006935">
    <property type="term" value="P:chemotaxis"/>
    <property type="evidence" value="ECO:0007669"/>
    <property type="project" value="UniProtKB-KW"/>
</dbReference>
<evidence type="ECO:0000256" key="7">
    <source>
        <dbReference type="ARBA" id="ARBA00022779"/>
    </source>
</evidence>
<protein>
    <recommendedName>
        <fullName evidence="10">Flagellar protein FliL</fullName>
    </recommendedName>
</protein>
<evidence type="ECO:0000256" key="8">
    <source>
        <dbReference type="ARBA" id="ARBA00022989"/>
    </source>
</evidence>
<evidence type="ECO:0000313" key="13">
    <source>
        <dbReference type="Proteomes" id="UP001143328"/>
    </source>
</evidence>
<gene>
    <name evidence="12" type="ORF">GCM10017655_06630</name>
</gene>
<accession>A0A9W6K164</accession>
<evidence type="ECO:0000256" key="5">
    <source>
        <dbReference type="ARBA" id="ARBA00022500"/>
    </source>
</evidence>
<keyword evidence="11" id="KW-0732">Signal</keyword>
<keyword evidence="12" id="KW-0966">Cell projection</keyword>
<dbReference type="GO" id="GO:0009425">
    <property type="term" value="C:bacterial-type flagellum basal body"/>
    <property type="evidence" value="ECO:0007669"/>
    <property type="project" value="InterPro"/>
</dbReference>
<keyword evidence="8" id="KW-1133">Transmembrane helix</keyword>
<comment type="function">
    <text evidence="1 10">Controls the rotational direction of flagella during chemotaxis.</text>
</comment>
<feature type="signal peptide" evidence="11">
    <location>
        <begin position="1"/>
        <end position="22"/>
    </location>
</feature>
<evidence type="ECO:0000256" key="9">
    <source>
        <dbReference type="ARBA" id="ARBA00023136"/>
    </source>
</evidence>
<dbReference type="RefSeq" id="WP_271193839.1">
    <property type="nucleotide sequence ID" value="NZ_BSFN01000001.1"/>
</dbReference>
<dbReference type="Proteomes" id="UP001143328">
    <property type="component" value="Unassembled WGS sequence"/>
</dbReference>
<evidence type="ECO:0000313" key="12">
    <source>
        <dbReference type="EMBL" id="GLK87601.1"/>
    </source>
</evidence>
<comment type="caution">
    <text evidence="12">The sequence shown here is derived from an EMBL/GenBank/DDBJ whole genome shotgun (WGS) entry which is preliminary data.</text>
</comment>
<dbReference type="GO" id="GO:0071978">
    <property type="term" value="P:bacterial-type flagellum-dependent swarming motility"/>
    <property type="evidence" value="ECO:0007669"/>
    <property type="project" value="TreeGrafter"/>
</dbReference>
<keyword evidence="4" id="KW-1003">Cell membrane</keyword>
<feature type="chain" id="PRO_5040780457" description="Flagellar protein FliL" evidence="11">
    <location>
        <begin position="23"/>
        <end position="142"/>
    </location>
</feature>
<proteinExistence type="inferred from homology"/>
<evidence type="ECO:0000256" key="4">
    <source>
        <dbReference type="ARBA" id="ARBA00022475"/>
    </source>
</evidence>
<keyword evidence="9 10" id="KW-0472">Membrane</keyword>
<evidence type="ECO:0000256" key="1">
    <source>
        <dbReference type="ARBA" id="ARBA00002254"/>
    </source>
</evidence>
<evidence type="ECO:0000256" key="3">
    <source>
        <dbReference type="ARBA" id="ARBA00008281"/>
    </source>
</evidence>
<reference evidence="12" key="1">
    <citation type="journal article" date="2014" name="Int. J. Syst. Evol. Microbiol.">
        <title>Complete genome sequence of Corynebacterium casei LMG S-19264T (=DSM 44701T), isolated from a smear-ripened cheese.</title>
        <authorList>
            <consortium name="US DOE Joint Genome Institute (JGI-PGF)"/>
            <person name="Walter F."/>
            <person name="Albersmeier A."/>
            <person name="Kalinowski J."/>
            <person name="Ruckert C."/>
        </authorList>
    </citation>
    <scope>NUCLEOTIDE SEQUENCE</scope>
    <source>
        <strain evidence="12">VKM B-2935</strain>
    </source>
</reference>
<keyword evidence="7 10" id="KW-0283">Flagellar rotation</keyword>
<evidence type="ECO:0000256" key="11">
    <source>
        <dbReference type="SAM" id="SignalP"/>
    </source>
</evidence>
<reference evidence="12" key="2">
    <citation type="submission" date="2023-01" db="EMBL/GenBank/DDBJ databases">
        <authorList>
            <person name="Sun Q."/>
            <person name="Evtushenko L."/>
        </authorList>
    </citation>
    <scope>NUCLEOTIDE SEQUENCE</scope>
    <source>
        <strain evidence="12">VKM B-2935</strain>
    </source>
</reference>
<dbReference type="GO" id="GO:0005886">
    <property type="term" value="C:plasma membrane"/>
    <property type="evidence" value="ECO:0007669"/>
    <property type="project" value="UniProtKB-SubCell"/>
</dbReference>
<keyword evidence="10" id="KW-0997">Cell inner membrane</keyword>
<keyword evidence="13" id="KW-1185">Reference proteome</keyword>
<keyword evidence="12" id="KW-0282">Flagellum</keyword>
<keyword evidence="12" id="KW-0969">Cilium</keyword>
<dbReference type="PANTHER" id="PTHR35091:SF2">
    <property type="entry name" value="FLAGELLAR PROTEIN FLIL"/>
    <property type="match status" value="1"/>
</dbReference>
<organism evidence="12 13">
    <name type="scientific">Pseudomonas turukhanskensis</name>
    <dbReference type="NCBI Taxonomy" id="1806536"/>
    <lineage>
        <taxon>Bacteria</taxon>
        <taxon>Pseudomonadati</taxon>
        <taxon>Pseudomonadota</taxon>
        <taxon>Gammaproteobacteria</taxon>
        <taxon>Pseudomonadales</taxon>
        <taxon>Pseudomonadaceae</taxon>
        <taxon>Pseudomonas</taxon>
    </lineage>
</organism>
<evidence type="ECO:0000256" key="6">
    <source>
        <dbReference type="ARBA" id="ARBA00022692"/>
    </source>
</evidence>
<comment type="similarity">
    <text evidence="3 10">Belongs to the FliL family.</text>
</comment>
<dbReference type="AlphaFoldDB" id="A0A9W6K164"/>
<name>A0A9W6K164_9PSED</name>
<sequence length="142" mass="15610">MRTVKAWFVLLMALSLPFAAMAKEEGGGEGEKEGKTPTVAYISLVPALVGNYGTGPKLKVFKADIALQVTGSDAEAKVEHHEPLIRNQLVMLFSQQTDESMGNVESKEKLRQEALKQVQDVLTQEEGKPLVEDLLFNNLIVQ</sequence>
<keyword evidence="6" id="KW-0812">Transmembrane</keyword>
<dbReference type="InterPro" id="IPR005503">
    <property type="entry name" value="FliL"/>
</dbReference>
<comment type="subcellular location">
    <subcellularLocation>
        <location evidence="10">Cell inner membrane</location>
    </subcellularLocation>
    <subcellularLocation>
        <location evidence="2">Cell membrane</location>
        <topology evidence="2">Single-pass membrane protein</topology>
    </subcellularLocation>
</comment>
<dbReference type="PANTHER" id="PTHR35091">
    <property type="entry name" value="FLAGELLAR PROTEIN FLIL"/>
    <property type="match status" value="1"/>
</dbReference>